<accession>A0AA39SL99</accession>
<dbReference type="AlphaFoldDB" id="A0AA39SL99"/>
<protein>
    <submittedName>
        <fullName evidence="1">Uncharacterized protein</fullName>
    </submittedName>
</protein>
<dbReference type="Proteomes" id="UP001168877">
    <property type="component" value="Unassembled WGS sequence"/>
</dbReference>
<evidence type="ECO:0000313" key="1">
    <source>
        <dbReference type="EMBL" id="KAK0592667.1"/>
    </source>
</evidence>
<sequence>MSFLLANAAKEAADHLVIFPSAGASFKDGVLGWSEEGKKSLFQGPGTRSHSNETEGKEAKISYIMKPKSELFFNLRIQGTWEGVD</sequence>
<gene>
    <name evidence="1" type="ORF">LWI29_023180</name>
</gene>
<name>A0AA39SL99_ACESA</name>
<reference evidence="1" key="1">
    <citation type="journal article" date="2022" name="Plant J.">
        <title>Strategies of tolerance reflected in two North American maple genomes.</title>
        <authorList>
            <person name="McEvoy S.L."/>
            <person name="Sezen U.U."/>
            <person name="Trouern-Trend A."/>
            <person name="McMahon S.M."/>
            <person name="Schaberg P.G."/>
            <person name="Yang J."/>
            <person name="Wegrzyn J.L."/>
            <person name="Swenson N.G."/>
        </authorList>
    </citation>
    <scope>NUCLEOTIDE SEQUENCE</scope>
    <source>
        <strain evidence="1">NS2018</strain>
    </source>
</reference>
<keyword evidence="2" id="KW-1185">Reference proteome</keyword>
<comment type="caution">
    <text evidence="1">The sequence shown here is derived from an EMBL/GenBank/DDBJ whole genome shotgun (WGS) entry which is preliminary data.</text>
</comment>
<evidence type="ECO:0000313" key="2">
    <source>
        <dbReference type="Proteomes" id="UP001168877"/>
    </source>
</evidence>
<dbReference type="EMBL" id="JAUESC010000380">
    <property type="protein sequence ID" value="KAK0592667.1"/>
    <property type="molecule type" value="Genomic_DNA"/>
</dbReference>
<proteinExistence type="predicted"/>
<organism evidence="1 2">
    <name type="scientific">Acer saccharum</name>
    <name type="common">Sugar maple</name>
    <dbReference type="NCBI Taxonomy" id="4024"/>
    <lineage>
        <taxon>Eukaryota</taxon>
        <taxon>Viridiplantae</taxon>
        <taxon>Streptophyta</taxon>
        <taxon>Embryophyta</taxon>
        <taxon>Tracheophyta</taxon>
        <taxon>Spermatophyta</taxon>
        <taxon>Magnoliopsida</taxon>
        <taxon>eudicotyledons</taxon>
        <taxon>Gunneridae</taxon>
        <taxon>Pentapetalae</taxon>
        <taxon>rosids</taxon>
        <taxon>malvids</taxon>
        <taxon>Sapindales</taxon>
        <taxon>Sapindaceae</taxon>
        <taxon>Hippocastanoideae</taxon>
        <taxon>Acereae</taxon>
        <taxon>Acer</taxon>
    </lineage>
</organism>
<reference evidence="1" key="2">
    <citation type="submission" date="2023-06" db="EMBL/GenBank/DDBJ databases">
        <authorList>
            <person name="Swenson N.G."/>
            <person name="Wegrzyn J.L."/>
            <person name="Mcevoy S.L."/>
        </authorList>
    </citation>
    <scope>NUCLEOTIDE SEQUENCE</scope>
    <source>
        <strain evidence="1">NS2018</strain>
        <tissue evidence="1">Leaf</tissue>
    </source>
</reference>